<evidence type="ECO:0008006" key="5">
    <source>
        <dbReference type="Google" id="ProtNLM"/>
    </source>
</evidence>
<dbReference type="PANTHER" id="PTHR42901">
    <property type="entry name" value="ALCOHOL DEHYDROGENASE"/>
    <property type="match status" value="1"/>
</dbReference>
<dbReference type="GO" id="GO:0016491">
    <property type="term" value="F:oxidoreductase activity"/>
    <property type="evidence" value="ECO:0007669"/>
    <property type="project" value="UniProtKB-KW"/>
</dbReference>
<dbReference type="InterPro" id="IPR036291">
    <property type="entry name" value="NAD(P)-bd_dom_sf"/>
</dbReference>
<dbReference type="Pfam" id="PF00106">
    <property type="entry name" value="adh_short"/>
    <property type="match status" value="1"/>
</dbReference>
<keyword evidence="4" id="KW-1185">Reference proteome</keyword>
<dbReference type="Gene3D" id="3.40.50.720">
    <property type="entry name" value="NAD(P)-binding Rossmann-like Domain"/>
    <property type="match status" value="1"/>
</dbReference>
<protein>
    <recommendedName>
        <fullName evidence="5">SDR family NAD(P)-dependent oxidoreductase</fullName>
    </recommendedName>
</protein>
<accession>A0A7I7SYV1</accession>
<dbReference type="AlphaFoldDB" id="A0A7I7SYV1"/>
<name>A0A7I7SYV1_9MYCO</name>
<gene>
    <name evidence="3" type="ORF">MSAR_45050</name>
</gene>
<evidence type="ECO:0000256" key="1">
    <source>
        <dbReference type="ARBA" id="ARBA00006484"/>
    </source>
</evidence>
<dbReference type="PANTHER" id="PTHR42901:SF1">
    <property type="entry name" value="ALCOHOL DEHYDROGENASE"/>
    <property type="match status" value="1"/>
</dbReference>
<proteinExistence type="inferred from homology"/>
<dbReference type="Proteomes" id="UP000466445">
    <property type="component" value="Chromosome"/>
</dbReference>
<reference evidence="3 4" key="1">
    <citation type="journal article" date="2019" name="Emerg. Microbes Infect.">
        <title>Comprehensive subspecies identification of 175 nontuberculous mycobacteria species based on 7547 genomic profiles.</title>
        <authorList>
            <person name="Matsumoto Y."/>
            <person name="Kinjo T."/>
            <person name="Motooka D."/>
            <person name="Nabeya D."/>
            <person name="Jung N."/>
            <person name="Uechi K."/>
            <person name="Horii T."/>
            <person name="Iida T."/>
            <person name="Fujita J."/>
            <person name="Nakamura S."/>
        </authorList>
    </citation>
    <scope>NUCLEOTIDE SEQUENCE [LARGE SCALE GENOMIC DNA]</scope>
    <source>
        <strain evidence="3 4">JCM 30395</strain>
    </source>
</reference>
<dbReference type="InterPro" id="IPR002347">
    <property type="entry name" value="SDR_fam"/>
</dbReference>
<dbReference type="EMBL" id="AP022595">
    <property type="protein sequence ID" value="BBY61369.1"/>
    <property type="molecule type" value="Genomic_DNA"/>
</dbReference>
<sequence length="183" mass="20049">MAPRRFSWSSVAGRAGARGSPIRGTHLSIRYRPAPSAAVPISETLSTGRTGAGDELRALTDELEVGLFIHNAGANTCSAEFLDAELADFRRVIDLNITTMMALTQHYGRLMRERHRGGILLVGSMSGYLGSVRHPVYGGVKAYGRIFAEGLWLGLNFGVPGMRVVAREGLEQRRLWGFSSRFR</sequence>
<evidence type="ECO:0000256" key="2">
    <source>
        <dbReference type="ARBA" id="ARBA00023002"/>
    </source>
</evidence>
<comment type="similarity">
    <text evidence="1">Belongs to the short-chain dehydrogenases/reductases (SDR) family.</text>
</comment>
<evidence type="ECO:0000313" key="3">
    <source>
        <dbReference type="EMBL" id="BBY61369.1"/>
    </source>
</evidence>
<organism evidence="3 4">
    <name type="scientific">Mycolicibacterium sarraceniae</name>
    <dbReference type="NCBI Taxonomy" id="1534348"/>
    <lineage>
        <taxon>Bacteria</taxon>
        <taxon>Bacillati</taxon>
        <taxon>Actinomycetota</taxon>
        <taxon>Actinomycetes</taxon>
        <taxon>Mycobacteriales</taxon>
        <taxon>Mycobacteriaceae</taxon>
        <taxon>Mycolicibacterium</taxon>
    </lineage>
</organism>
<evidence type="ECO:0000313" key="4">
    <source>
        <dbReference type="Proteomes" id="UP000466445"/>
    </source>
</evidence>
<dbReference type="SUPFAM" id="SSF51735">
    <property type="entry name" value="NAD(P)-binding Rossmann-fold domains"/>
    <property type="match status" value="1"/>
</dbReference>
<keyword evidence="2" id="KW-0560">Oxidoreductase</keyword>
<dbReference type="KEGG" id="msar:MSAR_45050"/>